<feature type="signal peptide" evidence="3">
    <location>
        <begin position="1"/>
        <end position="22"/>
    </location>
</feature>
<keyword evidence="1" id="KW-0433">Leucine-rich repeat</keyword>
<protein>
    <submittedName>
        <fullName evidence="4">Uncharacterized protein</fullName>
    </submittedName>
</protein>
<evidence type="ECO:0000313" key="4">
    <source>
        <dbReference type="EMBL" id="KAF2902897.1"/>
    </source>
</evidence>
<dbReference type="PANTHER" id="PTHR45712">
    <property type="entry name" value="AGAP008170-PA"/>
    <property type="match status" value="1"/>
</dbReference>
<sequence>MSLKVCCCVYAAILCQFTVVLCCTQSTFENTRIIALENIVLNGEVTDYNFFTNMDPDFVVPIRRITGCITPTDDFEEVVAIQIRNEKVSIFYEGAVQNLPFLHSLHVESCEVNILKPKAFQSLPSFTSIKIIDNNINSIPENVFNNLMVKVLVLTFNNISYIAPGAFNDMPRLEIINLNNNKLATWNADWFLNCPKVEVLSVKSNELTTLPARAFRNIEEKLQRIYLAYNNIHYISPRTFTGLRRLADLSLVKNNITELHDSTFLYLENLKMIDLSETSISCFPDVLLNSLRPDVLLWVNNTPLNETCRTSLEEWAKENNNHLTFFKILKRIPTSTAKPNKIRF</sequence>
<feature type="chain" id="PRO_5035422508" evidence="3">
    <location>
        <begin position="23"/>
        <end position="344"/>
    </location>
</feature>
<dbReference type="GO" id="GO:0005615">
    <property type="term" value="C:extracellular space"/>
    <property type="evidence" value="ECO:0007669"/>
    <property type="project" value="TreeGrafter"/>
</dbReference>
<comment type="caution">
    <text evidence="4">The sequence shown here is derived from an EMBL/GenBank/DDBJ whole genome shotgun (WGS) entry which is preliminary data.</text>
</comment>
<dbReference type="SUPFAM" id="SSF52058">
    <property type="entry name" value="L domain-like"/>
    <property type="match status" value="1"/>
</dbReference>
<gene>
    <name evidence="4" type="ORF">ILUMI_03289</name>
</gene>
<evidence type="ECO:0000256" key="3">
    <source>
        <dbReference type="SAM" id="SignalP"/>
    </source>
</evidence>
<name>A0A8K0DG32_IGNLU</name>
<dbReference type="InterPro" id="IPR032675">
    <property type="entry name" value="LRR_dom_sf"/>
</dbReference>
<dbReference type="InterPro" id="IPR001611">
    <property type="entry name" value="Leu-rich_rpt"/>
</dbReference>
<keyword evidence="5" id="KW-1185">Reference proteome</keyword>
<organism evidence="4 5">
    <name type="scientific">Ignelater luminosus</name>
    <name type="common">Cucubano</name>
    <name type="synonym">Pyrophorus luminosus</name>
    <dbReference type="NCBI Taxonomy" id="2038154"/>
    <lineage>
        <taxon>Eukaryota</taxon>
        <taxon>Metazoa</taxon>
        <taxon>Ecdysozoa</taxon>
        <taxon>Arthropoda</taxon>
        <taxon>Hexapoda</taxon>
        <taxon>Insecta</taxon>
        <taxon>Pterygota</taxon>
        <taxon>Neoptera</taxon>
        <taxon>Endopterygota</taxon>
        <taxon>Coleoptera</taxon>
        <taxon>Polyphaga</taxon>
        <taxon>Elateriformia</taxon>
        <taxon>Elateroidea</taxon>
        <taxon>Elateridae</taxon>
        <taxon>Agrypninae</taxon>
        <taxon>Pyrophorini</taxon>
        <taxon>Ignelater</taxon>
    </lineage>
</organism>
<dbReference type="PANTHER" id="PTHR45712:SF22">
    <property type="entry name" value="INSULIN-LIKE GROWTH FACTOR-BINDING PROTEIN COMPLEX ACID LABILE SUBUNIT"/>
    <property type="match status" value="1"/>
</dbReference>
<dbReference type="Proteomes" id="UP000801492">
    <property type="component" value="Unassembled WGS sequence"/>
</dbReference>
<evidence type="ECO:0000256" key="1">
    <source>
        <dbReference type="ARBA" id="ARBA00022614"/>
    </source>
</evidence>
<accession>A0A8K0DG32</accession>
<keyword evidence="3" id="KW-0732">Signal</keyword>
<dbReference type="EMBL" id="VTPC01001149">
    <property type="protein sequence ID" value="KAF2902897.1"/>
    <property type="molecule type" value="Genomic_DNA"/>
</dbReference>
<evidence type="ECO:0000256" key="2">
    <source>
        <dbReference type="ARBA" id="ARBA00022737"/>
    </source>
</evidence>
<reference evidence="4" key="1">
    <citation type="submission" date="2019-08" db="EMBL/GenBank/DDBJ databases">
        <title>The genome of the North American firefly Photinus pyralis.</title>
        <authorList>
            <consortium name="Photinus pyralis genome working group"/>
            <person name="Fallon T.R."/>
            <person name="Sander Lower S.E."/>
            <person name="Weng J.-K."/>
        </authorList>
    </citation>
    <scope>NUCLEOTIDE SEQUENCE</scope>
    <source>
        <strain evidence="4">TRF0915ILg1</strain>
        <tissue evidence="4">Whole body</tissue>
    </source>
</reference>
<dbReference type="InterPro" id="IPR050333">
    <property type="entry name" value="SLRP"/>
</dbReference>
<evidence type="ECO:0000313" key="5">
    <source>
        <dbReference type="Proteomes" id="UP000801492"/>
    </source>
</evidence>
<dbReference type="OrthoDB" id="676979at2759"/>
<keyword evidence="2" id="KW-0677">Repeat</keyword>
<dbReference type="Gene3D" id="3.80.10.10">
    <property type="entry name" value="Ribonuclease Inhibitor"/>
    <property type="match status" value="2"/>
</dbReference>
<dbReference type="Pfam" id="PF13855">
    <property type="entry name" value="LRR_8"/>
    <property type="match status" value="2"/>
</dbReference>
<proteinExistence type="predicted"/>
<dbReference type="AlphaFoldDB" id="A0A8K0DG32"/>
<dbReference type="SMART" id="SM00369">
    <property type="entry name" value="LRR_TYP"/>
    <property type="match status" value="8"/>
</dbReference>
<dbReference type="InterPro" id="IPR003591">
    <property type="entry name" value="Leu-rich_rpt_typical-subtyp"/>
</dbReference>